<feature type="domain" description="N-acetyltransferase" evidence="1">
    <location>
        <begin position="2"/>
        <end position="150"/>
    </location>
</feature>
<gene>
    <name evidence="2" type="ORF">ACFQ2J_11900</name>
</gene>
<reference evidence="3" key="1">
    <citation type="journal article" date="2019" name="Int. J. Syst. Evol. Microbiol.">
        <title>The Global Catalogue of Microorganisms (GCM) 10K type strain sequencing project: providing services to taxonomists for standard genome sequencing and annotation.</title>
        <authorList>
            <consortium name="The Broad Institute Genomics Platform"/>
            <consortium name="The Broad Institute Genome Sequencing Center for Infectious Disease"/>
            <person name="Wu L."/>
            <person name="Ma J."/>
        </authorList>
    </citation>
    <scope>NUCLEOTIDE SEQUENCE [LARGE SCALE GENOMIC DNA]</scope>
    <source>
        <strain evidence="3">CCUG 56607</strain>
    </source>
</reference>
<sequence>MVTVRAAVKEEAEFFSELALSSKSYWGYDEQFIEACREALTVSEEYINQHHVYVAEVEGTKVGIFSFIHEGGWQLDLLYIDPVHIGKGYGRELWNSLISIAKSLGIQSFTIDSDPHAKEFYEKMGAVQIGETPSTVFKDRNLPLMQVTIHAK</sequence>
<dbReference type="RefSeq" id="WP_386060505.1">
    <property type="nucleotide sequence ID" value="NZ_JBHTKL010000005.1"/>
</dbReference>
<dbReference type="SUPFAM" id="SSF55729">
    <property type="entry name" value="Acyl-CoA N-acyltransferases (Nat)"/>
    <property type="match status" value="1"/>
</dbReference>
<dbReference type="Gene3D" id="3.40.630.30">
    <property type="match status" value="1"/>
</dbReference>
<dbReference type="Pfam" id="PF13673">
    <property type="entry name" value="Acetyltransf_10"/>
    <property type="match status" value="1"/>
</dbReference>
<keyword evidence="2" id="KW-0012">Acyltransferase</keyword>
<evidence type="ECO:0000313" key="3">
    <source>
        <dbReference type="Proteomes" id="UP001596990"/>
    </source>
</evidence>
<accession>A0ABW3L328</accession>
<protein>
    <submittedName>
        <fullName evidence="2">GNAT family N-acetyltransferase</fullName>
        <ecNumber evidence="2">2.3.-.-</ecNumber>
    </submittedName>
</protein>
<dbReference type="EC" id="2.3.-.-" evidence="2"/>
<dbReference type="GO" id="GO:0016746">
    <property type="term" value="F:acyltransferase activity"/>
    <property type="evidence" value="ECO:0007669"/>
    <property type="project" value="UniProtKB-KW"/>
</dbReference>
<dbReference type="InterPro" id="IPR000182">
    <property type="entry name" value="GNAT_dom"/>
</dbReference>
<dbReference type="PROSITE" id="PS51186">
    <property type="entry name" value="GNAT"/>
    <property type="match status" value="1"/>
</dbReference>
<dbReference type="EMBL" id="JBHTKL010000005">
    <property type="protein sequence ID" value="MFD1019879.1"/>
    <property type="molecule type" value="Genomic_DNA"/>
</dbReference>
<dbReference type="CDD" id="cd04301">
    <property type="entry name" value="NAT_SF"/>
    <property type="match status" value="1"/>
</dbReference>
<dbReference type="InterPro" id="IPR016181">
    <property type="entry name" value="Acyl_CoA_acyltransferase"/>
</dbReference>
<evidence type="ECO:0000259" key="1">
    <source>
        <dbReference type="PROSITE" id="PS51186"/>
    </source>
</evidence>
<dbReference type="Proteomes" id="UP001596990">
    <property type="component" value="Unassembled WGS sequence"/>
</dbReference>
<keyword evidence="3" id="KW-1185">Reference proteome</keyword>
<keyword evidence="2" id="KW-0808">Transferase</keyword>
<proteinExistence type="predicted"/>
<evidence type="ECO:0000313" key="2">
    <source>
        <dbReference type="EMBL" id="MFD1019879.1"/>
    </source>
</evidence>
<comment type="caution">
    <text evidence="2">The sequence shown here is derived from an EMBL/GenBank/DDBJ whole genome shotgun (WGS) entry which is preliminary data.</text>
</comment>
<organism evidence="2 3">
    <name type="scientific">Thalassobacillus hwangdonensis</name>
    <dbReference type="NCBI Taxonomy" id="546108"/>
    <lineage>
        <taxon>Bacteria</taxon>
        <taxon>Bacillati</taxon>
        <taxon>Bacillota</taxon>
        <taxon>Bacilli</taxon>
        <taxon>Bacillales</taxon>
        <taxon>Bacillaceae</taxon>
        <taxon>Thalassobacillus</taxon>
    </lineage>
</organism>
<name>A0ABW3L328_9BACI</name>